<dbReference type="Proteomes" id="UP000028700">
    <property type="component" value="Unassembled WGS sequence"/>
</dbReference>
<dbReference type="PIRSF" id="PIRSF006488">
    <property type="entry name" value="Exonuc_VII_S"/>
    <property type="match status" value="1"/>
</dbReference>
<dbReference type="Gene3D" id="1.10.287.1040">
    <property type="entry name" value="Exonuclease VII, small subunit"/>
    <property type="match status" value="1"/>
</dbReference>
<dbReference type="NCBIfam" id="TIGR01280">
    <property type="entry name" value="xseB"/>
    <property type="match status" value="1"/>
</dbReference>
<proteinExistence type="inferred from homology"/>
<accession>A0A081BFW9</accession>
<dbReference type="GO" id="GO:0006308">
    <property type="term" value="P:DNA catabolic process"/>
    <property type="evidence" value="ECO:0007669"/>
    <property type="project" value="UniProtKB-UniRule"/>
</dbReference>
<dbReference type="AlphaFoldDB" id="A0A081BFW9"/>
<comment type="similarity">
    <text evidence="1 6">Belongs to the XseB family.</text>
</comment>
<dbReference type="InterPro" id="IPR037004">
    <property type="entry name" value="Exonuc_VII_ssu_sf"/>
</dbReference>
<dbReference type="GO" id="GO:0005829">
    <property type="term" value="C:cytosol"/>
    <property type="evidence" value="ECO:0007669"/>
    <property type="project" value="TreeGrafter"/>
</dbReference>
<comment type="catalytic activity">
    <reaction evidence="6">
        <text>Exonucleolytic cleavage in either 5'- to 3'- or 3'- to 5'-direction to yield nucleoside 5'-phosphates.</text>
        <dbReference type="EC" id="3.1.11.6"/>
    </reaction>
</comment>
<dbReference type="EC" id="3.1.11.6" evidence="6"/>
<evidence type="ECO:0000256" key="4">
    <source>
        <dbReference type="ARBA" id="ARBA00022801"/>
    </source>
</evidence>
<reference evidence="7" key="1">
    <citation type="journal article" date="2014" name="Genome Announc.">
        <title>Draft Genome Sequence of Lactobacillus oryzae Strain SG293T.</title>
        <authorList>
            <person name="Tanizawa Y."/>
            <person name="Fujisawa T."/>
            <person name="Mochizuki T."/>
            <person name="Kaminuma E."/>
            <person name="Nakamura Y."/>
            <person name="Tohno M."/>
        </authorList>
    </citation>
    <scope>NUCLEOTIDE SEQUENCE [LARGE SCALE GENOMIC DNA]</scope>
    <source>
        <strain evidence="7">SG293</strain>
    </source>
</reference>
<dbReference type="eggNOG" id="COG1722">
    <property type="taxonomic scope" value="Bacteria"/>
</dbReference>
<keyword evidence="5 6" id="KW-0269">Exonuclease</keyword>
<comment type="caution">
    <text evidence="7">The sequence shown here is derived from an EMBL/GenBank/DDBJ whole genome shotgun (WGS) entry which is preliminary data.</text>
</comment>
<keyword evidence="2 6" id="KW-0963">Cytoplasm</keyword>
<dbReference type="OrthoDB" id="9798666at2"/>
<dbReference type="InterPro" id="IPR003761">
    <property type="entry name" value="Exonuc_VII_S"/>
</dbReference>
<evidence type="ECO:0000313" key="7">
    <source>
        <dbReference type="EMBL" id="GAK46937.1"/>
    </source>
</evidence>
<evidence type="ECO:0000256" key="2">
    <source>
        <dbReference type="ARBA" id="ARBA00022490"/>
    </source>
</evidence>
<dbReference type="SUPFAM" id="SSF116842">
    <property type="entry name" value="XseB-like"/>
    <property type="match status" value="1"/>
</dbReference>
<sequence>MTEKTDNATPSFEEKLTNLEQIVNSLEQGDVPLESALDQFQKGITLSKELQKTLENADQTLAKLMSEDGKEQAFETQAGDEPNA</sequence>
<gene>
    <name evidence="6 7" type="primary">xseB</name>
    <name evidence="7" type="ORF">LOSG293_010350</name>
</gene>
<dbReference type="GO" id="GO:0009318">
    <property type="term" value="C:exodeoxyribonuclease VII complex"/>
    <property type="evidence" value="ECO:0007669"/>
    <property type="project" value="UniProtKB-UniRule"/>
</dbReference>
<dbReference type="NCBIfam" id="NF002138">
    <property type="entry name" value="PRK00977.1-2"/>
    <property type="match status" value="1"/>
</dbReference>
<evidence type="ECO:0000256" key="5">
    <source>
        <dbReference type="ARBA" id="ARBA00022839"/>
    </source>
</evidence>
<dbReference type="Pfam" id="PF02609">
    <property type="entry name" value="Exonuc_VII_S"/>
    <property type="match status" value="1"/>
</dbReference>
<keyword evidence="4 6" id="KW-0378">Hydrolase</keyword>
<dbReference type="RefSeq" id="WP_034525594.1">
    <property type="nucleotide sequence ID" value="NZ_BBJM01000001.1"/>
</dbReference>
<dbReference type="STRING" id="1291743.LOSG293_010350"/>
<comment type="subunit">
    <text evidence="6">Heterooligomer composed of large and small subunits.</text>
</comment>
<organism evidence="7 8">
    <name type="scientific">Secundilactobacillus oryzae JCM 18671</name>
    <dbReference type="NCBI Taxonomy" id="1291743"/>
    <lineage>
        <taxon>Bacteria</taxon>
        <taxon>Bacillati</taxon>
        <taxon>Bacillota</taxon>
        <taxon>Bacilli</taxon>
        <taxon>Lactobacillales</taxon>
        <taxon>Lactobacillaceae</taxon>
        <taxon>Secundilactobacillus</taxon>
    </lineage>
</organism>
<dbReference type="EMBL" id="BBJM01000001">
    <property type="protein sequence ID" value="GAK46937.1"/>
    <property type="molecule type" value="Genomic_DNA"/>
</dbReference>
<dbReference type="HAMAP" id="MF_00337">
    <property type="entry name" value="Exonuc_7_S"/>
    <property type="match status" value="1"/>
</dbReference>
<evidence type="ECO:0000313" key="8">
    <source>
        <dbReference type="Proteomes" id="UP000028700"/>
    </source>
</evidence>
<dbReference type="GO" id="GO:0008855">
    <property type="term" value="F:exodeoxyribonuclease VII activity"/>
    <property type="evidence" value="ECO:0007669"/>
    <property type="project" value="UniProtKB-UniRule"/>
</dbReference>
<dbReference type="PANTHER" id="PTHR34137:SF1">
    <property type="entry name" value="EXODEOXYRIBONUCLEASE 7 SMALL SUBUNIT"/>
    <property type="match status" value="1"/>
</dbReference>
<protein>
    <recommendedName>
        <fullName evidence="6">Exodeoxyribonuclease 7 small subunit</fullName>
        <ecNumber evidence="6">3.1.11.6</ecNumber>
    </recommendedName>
    <alternativeName>
        <fullName evidence="6">Exodeoxyribonuclease VII small subunit</fullName>
        <shortName evidence="6">Exonuclease VII small subunit</shortName>
    </alternativeName>
</protein>
<evidence type="ECO:0000256" key="1">
    <source>
        <dbReference type="ARBA" id="ARBA00009998"/>
    </source>
</evidence>
<comment type="function">
    <text evidence="6">Bidirectionally degrades single-stranded DNA into large acid-insoluble oligonucleotides, which are then degraded further into small acid-soluble oligonucleotides.</text>
</comment>
<name>A0A081BFW9_9LACO</name>
<dbReference type="PANTHER" id="PTHR34137">
    <property type="entry name" value="EXODEOXYRIBONUCLEASE 7 SMALL SUBUNIT"/>
    <property type="match status" value="1"/>
</dbReference>
<evidence type="ECO:0000256" key="6">
    <source>
        <dbReference type="HAMAP-Rule" id="MF_00337"/>
    </source>
</evidence>
<keyword evidence="8" id="KW-1185">Reference proteome</keyword>
<evidence type="ECO:0000256" key="3">
    <source>
        <dbReference type="ARBA" id="ARBA00022722"/>
    </source>
</evidence>
<keyword evidence="3 6" id="KW-0540">Nuclease</keyword>
<comment type="subcellular location">
    <subcellularLocation>
        <location evidence="6">Cytoplasm</location>
    </subcellularLocation>
</comment>